<dbReference type="SUPFAM" id="SSF54593">
    <property type="entry name" value="Glyoxalase/Bleomycin resistance protein/Dihydroxybiphenyl dioxygenase"/>
    <property type="match status" value="1"/>
</dbReference>
<dbReference type="InterPro" id="IPR004360">
    <property type="entry name" value="Glyas_Fos-R_dOase_dom"/>
</dbReference>
<protein>
    <recommendedName>
        <fullName evidence="1">Glyoxalase/fosfomycin resistance/dioxygenase domain-containing protein</fullName>
    </recommendedName>
</protein>
<dbReference type="Proteomes" id="UP000544122">
    <property type="component" value="Unassembled WGS sequence"/>
</dbReference>
<feature type="domain" description="Glyoxalase/fosfomycin resistance/dioxygenase" evidence="1">
    <location>
        <begin position="13"/>
        <end position="99"/>
    </location>
</feature>
<dbReference type="AlphaFoldDB" id="A0A7Y4GPR0"/>
<dbReference type="EMBL" id="JAAVLX010000003">
    <property type="protein sequence ID" value="NOJ39699.1"/>
    <property type="molecule type" value="Genomic_DNA"/>
</dbReference>
<name>A0A7Y4GPR0_9BRAD</name>
<evidence type="ECO:0000313" key="3">
    <source>
        <dbReference type="Proteomes" id="UP000544122"/>
    </source>
</evidence>
<sequence>MKKIAPGAVMPIITVESVDTERNFYVEKLGFDHVMGVVGKDGEFDFVTVVKDGARIMFARAPALLADQSQRLVEIYLEVSDVEVYFRQLQKKRVNITNGGATVHSR</sequence>
<dbReference type="RefSeq" id="WP_171578969.1">
    <property type="nucleotide sequence ID" value="NZ_JAAVLX010000003.1"/>
</dbReference>
<comment type="caution">
    <text evidence="2">The sequence shown here is derived from an EMBL/GenBank/DDBJ whole genome shotgun (WGS) entry which is preliminary data.</text>
</comment>
<dbReference type="Pfam" id="PF00903">
    <property type="entry name" value="Glyoxalase"/>
    <property type="match status" value="1"/>
</dbReference>
<reference evidence="2 3" key="1">
    <citation type="submission" date="2020-03" db="EMBL/GenBank/DDBJ databases">
        <title>Bradyrhizobium diversity isolated from nodules of Indigofera sp.</title>
        <authorList>
            <person name="Klepa M."/>
            <person name="Helene L."/>
            <person name="Hungria M."/>
        </authorList>
    </citation>
    <scope>NUCLEOTIDE SEQUENCE [LARGE SCALE GENOMIC DNA]</scope>
    <source>
        <strain evidence="2 3">WSM 1791</strain>
    </source>
</reference>
<accession>A0A7Y4GPR0</accession>
<evidence type="ECO:0000259" key="1">
    <source>
        <dbReference type="Pfam" id="PF00903"/>
    </source>
</evidence>
<organism evidence="2 3">
    <name type="scientific">Bradyrhizobium australiense</name>
    <dbReference type="NCBI Taxonomy" id="2721161"/>
    <lineage>
        <taxon>Bacteria</taxon>
        <taxon>Pseudomonadati</taxon>
        <taxon>Pseudomonadota</taxon>
        <taxon>Alphaproteobacteria</taxon>
        <taxon>Hyphomicrobiales</taxon>
        <taxon>Nitrobacteraceae</taxon>
        <taxon>Bradyrhizobium</taxon>
    </lineage>
</organism>
<gene>
    <name evidence="2" type="ORF">HCN58_08790</name>
</gene>
<dbReference type="Gene3D" id="3.10.180.10">
    <property type="entry name" value="2,3-Dihydroxybiphenyl 1,2-Dioxygenase, domain 1"/>
    <property type="match status" value="1"/>
</dbReference>
<dbReference type="InterPro" id="IPR029068">
    <property type="entry name" value="Glyas_Bleomycin-R_OHBP_Dase"/>
</dbReference>
<evidence type="ECO:0000313" key="2">
    <source>
        <dbReference type="EMBL" id="NOJ39699.1"/>
    </source>
</evidence>
<proteinExistence type="predicted"/>
<keyword evidence="3" id="KW-1185">Reference proteome</keyword>